<feature type="region of interest" description="Disordered" evidence="1">
    <location>
        <begin position="144"/>
        <end position="165"/>
    </location>
</feature>
<sequence>MASPRPSFHPWAKLRTLPWGSPPAGLGALSPSTKALTGGSADLLNFYATTYAVAYGQQRSHPLLGGPTGSGFVSNNECSRLLRPCSAAEGYATATSTTTEHFRPLWLPDGRSLLPRHVHPPGSGYLQRGSPSCLRATAGSPRHMRLLQDPPKTAGDSGVPPVPPDVLQKATISIKELSGFTKATPRSSNILPA</sequence>
<dbReference type="InterPro" id="IPR031410">
    <property type="entry name" value="SAXO4"/>
</dbReference>
<keyword evidence="3" id="KW-1185">Reference proteome</keyword>
<dbReference type="Pfam" id="PF15691">
    <property type="entry name" value="PPP1R32"/>
    <property type="match status" value="1"/>
</dbReference>
<dbReference type="OrthoDB" id="9980630at2759"/>
<feature type="non-terminal residue" evidence="2">
    <location>
        <position position="1"/>
    </location>
</feature>
<protein>
    <submittedName>
        <fullName evidence="2">PPR32 phosphatase</fullName>
    </submittedName>
</protein>
<dbReference type="AlphaFoldDB" id="A0A7L0ELC3"/>
<dbReference type="Proteomes" id="UP000550660">
    <property type="component" value="Unassembled WGS sequence"/>
</dbReference>
<dbReference type="EMBL" id="VXAG01001301">
    <property type="protein sequence ID" value="NXJ83451.1"/>
    <property type="molecule type" value="Genomic_DNA"/>
</dbReference>
<comment type="caution">
    <text evidence="2">The sequence shown here is derived from an EMBL/GenBank/DDBJ whole genome shotgun (WGS) entry which is preliminary data.</text>
</comment>
<dbReference type="GO" id="GO:0019902">
    <property type="term" value="F:phosphatase binding"/>
    <property type="evidence" value="ECO:0007669"/>
    <property type="project" value="TreeGrafter"/>
</dbReference>
<evidence type="ECO:0000313" key="2">
    <source>
        <dbReference type="EMBL" id="NXJ83451.1"/>
    </source>
</evidence>
<organism evidence="2 3">
    <name type="scientific">Trogon melanurus</name>
    <name type="common">Black-tailed trogon</name>
    <dbReference type="NCBI Taxonomy" id="56311"/>
    <lineage>
        <taxon>Eukaryota</taxon>
        <taxon>Metazoa</taxon>
        <taxon>Chordata</taxon>
        <taxon>Craniata</taxon>
        <taxon>Vertebrata</taxon>
        <taxon>Euteleostomi</taxon>
        <taxon>Archelosauria</taxon>
        <taxon>Archosauria</taxon>
        <taxon>Dinosauria</taxon>
        <taxon>Saurischia</taxon>
        <taxon>Theropoda</taxon>
        <taxon>Coelurosauria</taxon>
        <taxon>Aves</taxon>
        <taxon>Neognathae</taxon>
        <taxon>Neoaves</taxon>
        <taxon>Telluraves</taxon>
        <taxon>Coraciimorphae</taxon>
        <taxon>Trogoniformes</taxon>
        <taxon>Trogonidae</taxon>
        <taxon>Trogon</taxon>
    </lineage>
</organism>
<gene>
    <name evidence="2" type="primary">Ppp1r32</name>
    <name evidence="2" type="ORF">TROMEL_R15528</name>
</gene>
<dbReference type="PANTHER" id="PTHR34349">
    <property type="entry name" value="PROTEIN PHOSPHATASE 1 REGULATORY SUBUNIT 32"/>
    <property type="match status" value="1"/>
</dbReference>
<evidence type="ECO:0000313" key="3">
    <source>
        <dbReference type="Proteomes" id="UP000550660"/>
    </source>
</evidence>
<proteinExistence type="predicted"/>
<dbReference type="PANTHER" id="PTHR34349:SF1">
    <property type="entry name" value="PROTEIN PHOSPHATASE 1 REGULATORY SUBUNIT 32"/>
    <property type="match status" value="1"/>
</dbReference>
<accession>A0A7L0ELC3</accession>
<name>A0A7L0ELC3_TROML</name>
<feature type="non-terminal residue" evidence="2">
    <location>
        <position position="193"/>
    </location>
</feature>
<evidence type="ECO:0000256" key="1">
    <source>
        <dbReference type="SAM" id="MobiDB-lite"/>
    </source>
</evidence>
<reference evidence="2 3" key="1">
    <citation type="submission" date="2019-09" db="EMBL/GenBank/DDBJ databases">
        <title>Bird 10,000 Genomes (B10K) Project - Family phase.</title>
        <authorList>
            <person name="Zhang G."/>
        </authorList>
    </citation>
    <scope>NUCLEOTIDE SEQUENCE [LARGE SCALE GENOMIC DNA]</scope>
    <source>
        <strain evidence="2">B10K-DU-007-40</strain>
        <tissue evidence="2">Mixed tissue sample</tissue>
    </source>
</reference>